<keyword evidence="2" id="KW-0732">Signal</keyword>
<sequence>MKKANMKTLSATAVIVATVVAAGAATTDVYADSVKDAASSPSNVSQKAAQKKAAQKKASSIDTDSANKAVSSAQSTVNSDKKAVKSASNTKTAASTAKYKAQSNLDKLKNSLTGGSTINLSDKATAIANTPAVLDKGPASGTKFKGIASDKNVSVDTNKMTNAQATELSSYAAYLINDMRNQIGKSTTPEQNQFSTRLQVTDGAIAFAKQVAANYNSDKWSGYHNGWHDVPAIGKAAANFGLNDTDNFYEDMETWSDAFNTTMSMYDAKKMLYDAIYDMVFDDKSSDYHHALSLLGLDVYNDEVRPAEYFGVSFDKYGNIHLEIIIPEDVYIKDQAKFNATFDTADKTLTGAGATPDQIAAAQTALNNATATYNTASDNYTTAVNKLNADKVTLNNAKENAANVAAQKKAAQKKAAQKKAAQKKAAQKKAAQKKAASKTIKISISSL</sequence>
<feature type="compositionally biased region" description="Polar residues" evidence="1">
    <location>
        <begin position="61"/>
        <end position="78"/>
    </location>
</feature>
<dbReference type="EMBL" id="JAGMVS010000072">
    <property type="protein sequence ID" value="MCM2437967.1"/>
    <property type="molecule type" value="Genomic_DNA"/>
</dbReference>
<evidence type="ECO:0000313" key="4">
    <source>
        <dbReference type="Proteomes" id="UP001057481"/>
    </source>
</evidence>
<feature type="compositionally biased region" description="Basic residues" evidence="1">
    <location>
        <begin position="410"/>
        <end position="436"/>
    </location>
</feature>
<dbReference type="NCBIfam" id="TIGR04320">
    <property type="entry name" value="Surf_Exclu_PgrA"/>
    <property type="match status" value="1"/>
</dbReference>
<comment type="caution">
    <text evidence="3">The sequence shown here is derived from an EMBL/GenBank/DDBJ whole genome shotgun (WGS) entry which is preliminary data.</text>
</comment>
<keyword evidence="4" id="KW-1185">Reference proteome</keyword>
<protein>
    <submittedName>
        <fullName evidence="3">SEC10/PgrA surface exclusion domain-containing protein</fullName>
    </submittedName>
</protein>
<name>A0ABT0VJF2_9LACO</name>
<dbReference type="InterPro" id="IPR027607">
    <property type="entry name" value="Surf_Exclu_SEC10/PgrA"/>
</dbReference>
<evidence type="ECO:0000313" key="3">
    <source>
        <dbReference type="EMBL" id="MCM2437967.1"/>
    </source>
</evidence>
<proteinExistence type="predicted"/>
<reference evidence="3" key="1">
    <citation type="submission" date="2021-04" db="EMBL/GenBank/DDBJ databases">
        <title>Taxonomic assessment of Weissella genus.</title>
        <authorList>
            <person name="Fanelli F."/>
            <person name="Chieffi D."/>
            <person name="Dell'Aquila A."/>
            <person name="Gyu-Sung C."/>
            <person name="Franz C.M.A.P."/>
            <person name="Fusco V."/>
        </authorList>
    </citation>
    <scope>NUCLEOTIDE SEQUENCE</scope>
    <source>
        <strain evidence="3">LMG 25373</strain>
    </source>
</reference>
<feature type="region of interest" description="Disordered" evidence="1">
    <location>
        <begin position="36"/>
        <end position="96"/>
    </location>
</feature>
<feature type="chain" id="PRO_5046742877" evidence="2">
    <location>
        <begin position="25"/>
        <end position="447"/>
    </location>
</feature>
<feature type="compositionally biased region" description="Low complexity" evidence="1">
    <location>
        <begin position="85"/>
        <end position="96"/>
    </location>
</feature>
<feature type="signal peptide" evidence="2">
    <location>
        <begin position="1"/>
        <end position="24"/>
    </location>
</feature>
<evidence type="ECO:0000256" key="1">
    <source>
        <dbReference type="SAM" id="MobiDB-lite"/>
    </source>
</evidence>
<dbReference type="Proteomes" id="UP001057481">
    <property type="component" value="Unassembled WGS sequence"/>
</dbReference>
<evidence type="ECO:0000256" key="2">
    <source>
        <dbReference type="SAM" id="SignalP"/>
    </source>
</evidence>
<gene>
    <name evidence="3" type="ORF">KAK10_08600</name>
</gene>
<accession>A0ABT0VJF2</accession>
<dbReference type="RefSeq" id="WP_205144323.1">
    <property type="nucleotide sequence ID" value="NZ_JAFBDN010000033.1"/>
</dbReference>
<organism evidence="3 4">
    <name type="scientific">Periweissella beninensis</name>
    <dbReference type="NCBI Taxonomy" id="504936"/>
    <lineage>
        <taxon>Bacteria</taxon>
        <taxon>Bacillati</taxon>
        <taxon>Bacillota</taxon>
        <taxon>Bacilli</taxon>
        <taxon>Lactobacillales</taxon>
        <taxon>Lactobacillaceae</taxon>
        <taxon>Periweissella</taxon>
    </lineage>
</organism>
<feature type="region of interest" description="Disordered" evidence="1">
    <location>
        <begin position="404"/>
        <end position="447"/>
    </location>
</feature>